<dbReference type="GO" id="GO:0006409">
    <property type="term" value="P:tRNA export from nucleus"/>
    <property type="evidence" value="ECO:0007669"/>
    <property type="project" value="TreeGrafter"/>
</dbReference>
<dbReference type="GO" id="GO:0032545">
    <property type="term" value="C:CURI complex"/>
    <property type="evidence" value="ECO:0007669"/>
    <property type="project" value="TreeGrafter"/>
</dbReference>
<organism evidence="8">
    <name type="scientific">Compsopogon caeruleus</name>
    <dbReference type="NCBI Taxonomy" id="31354"/>
    <lineage>
        <taxon>Eukaryota</taxon>
        <taxon>Rhodophyta</taxon>
        <taxon>Compsopogonophyceae</taxon>
        <taxon>Compsopogonales</taxon>
        <taxon>Compsopogonaceae</taxon>
        <taxon>Compsopogon</taxon>
    </lineage>
</organism>
<keyword evidence="1" id="KW-0694">RNA-binding</keyword>
<dbReference type="GO" id="GO:0034456">
    <property type="term" value="C:UTP-C complex"/>
    <property type="evidence" value="ECO:0007669"/>
    <property type="project" value="TreeGrafter"/>
</dbReference>
<keyword evidence="1" id="KW-0539">Nucleus</keyword>
<name>A0A7S1TK50_9RHOD</name>
<reference evidence="8" key="1">
    <citation type="submission" date="2021-01" db="EMBL/GenBank/DDBJ databases">
        <authorList>
            <person name="Corre E."/>
            <person name="Pelletier E."/>
            <person name="Niang G."/>
            <person name="Scheremetjew M."/>
            <person name="Finn R."/>
            <person name="Kale V."/>
            <person name="Holt S."/>
            <person name="Cochrane G."/>
            <person name="Meng A."/>
            <person name="Brown T."/>
            <person name="Cohen L."/>
        </authorList>
    </citation>
    <scope>NUCLEOTIDE SEQUENCE</scope>
    <source>
        <strain evidence="8">SAG 36.94</strain>
    </source>
</reference>
<protein>
    <recommendedName>
        <fullName evidence="9">Nucleolar protein 6</fullName>
    </recommendedName>
</protein>
<dbReference type="GO" id="GO:0032040">
    <property type="term" value="C:small-subunit processome"/>
    <property type="evidence" value="ECO:0007669"/>
    <property type="project" value="TreeGrafter"/>
</dbReference>
<dbReference type="PANTHER" id="PTHR17972:SF0">
    <property type="entry name" value="NUCLEOLAR PROTEIN 6"/>
    <property type="match status" value="1"/>
</dbReference>
<dbReference type="Pfam" id="PF17404">
    <property type="entry name" value="Nrap_D3"/>
    <property type="match status" value="1"/>
</dbReference>
<evidence type="ECO:0000259" key="4">
    <source>
        <dbReference type="Pfam" id="PF17404"/>
    </source>
</evidence>
<dbReference type="Pfam" id="PF17405">
    <property type="entry name" value="Nrap_D4"/>
    <property type="match status" value="1"/>
</dbReference>
<dbReference type="Pfam" id="PF17406">
    <property type="entry name" value="Nrap_D5"/>
    <property type="match status" value="1"/>
</dbReference>
<dbReference type="InterPro" id="IPR035369">
    <property type="entry name" value="Nrap_D4"/>
</dbReference>
<dbReference type="GO" id="GO:0003723">
    <property type="term" value="F:RNA binding"/>
    <property type="evidence" value="ECO:0007669"/>
    <property type="project" value="UniProtKB-KW"/>
</dbReference>
<feature type="domain" description="Nrap protein" evidence="7">
    <location>
        <begin position="888"/>
        <end position="1026"/>
    </location>
</feature>
<dbReference type="InterPro" id="IPR035082">
    <property type="entry name" value="Nrap_D1"/>
</dbReference>
<feature type="domain" description="Nrap protein" evidence="4">
    <location>
        <begin position="440"/>
        <end position="538"/>
    </location>
</feature>
<dbReference type="InterPro" id="IPR035371">
    <property type="entry name" value="Nrap_D6"/>
</dbReference>
<evidence type="ECO:0008006" key="9">
    <source>
        <dbReference type="Google" id="ProtNLM"/>
    </source>
</evidence>
<dbReference type="Gene3D" id="1.10.1410.10">
    <property type="match status" value="1"/>
</dbReference>
<evidence type="ECO:0000259" key="5">
    <source>
        <dbReference type="Pfam" id="PF17405"/>
    </source>
</evidence>
<evidence type="ECO:0000259" key="6">
    <source>
        <dbReference type="Pfam" id="PF17406"/>
    </source>
</evidence>
<accession>A0A7S1TK50</accession>
<proteinExistence type="inferred from homology"/>
<dbReference type="InterPro" id="IPR035368">
    <property type="entry name" value="Nrap_D3"/>
</dbReference>
<comment type="similarity">
    <text evidence="1">Belongs to the NRAP family.</text>
</comment>
<dbReference type="Gene3D" id="3.30.70.3030">
    <property type="match status" value="1"/>
</dbReference>
<dbReference type="InterPro" id="IPR005554">
    <property type="entry name" value="NOL6/Upt22"/>
</dbReference>
<evidence type="ECO:0000259" key="3">
    <source>
        <dbReference type="Pfam" id="PF03813"/>
    </source>
</evidence>
<evidence type="ECO:0000259" key="7">
    <source>
        <dbReference type="Pfam" id="PF17407"/>
    </source>
</evidence>
<dbReference type="AlphaFoldDB" id="A0A7S1TK50"/>
<dbReference type="GO" id="GO:0006364">
    <property type="term" value="P:rRNA processing"/>
    <property type="evidence" value="ECO:0007669"/>
    <property type="project" value="TreeGrafter"/>
</dbReference>
<gene>
    <name evidence="8" type="ORF">CCAE0312_LOCUS9342</name>
</gene>
<feature type="region of interest" description="Disordered" evidence="2">
    <location>
        <begin position="1"/>
        <end position="22"/>
    </location>
</feature>
<dbReference type="InterPro" id="IPR035370">
    <property type="entry name" value="Nrap_D5"/>
</dbReference>
<dbReference type="Pfam" id="PF03813">
    <property type="entry name" value="Nrap"/>
    <property type="match status" value="1"/>
</dbReference>
<evidence type="ECO:0000256" key="1">
    <source>
        <dbReference type="RuleBase" id="RU364032"/>
    </source>
</evidence>
<comment type="subcellular location">
    <subcellularLocation>
        <location evidence="1">Nucleus</location>
        <location evidence="1">Nucleolus</location>
    </subcellularLocation>
</comment>
<dbReference type="PANTHER" id="PTHR17972">
    <property type="entry name" value="NUCLEOLAR RNA-ASSOCIATED PROTEIN"/>
    <property type="match status" value="1"/>
</dbReference>
<dbReference type="EMBL" id="HBGH01016841">
    <property type="protein sequence ID" value="CAD9237244.1"/>
    <property type="molecule type" value="Transcribed_RNA"/>
</dbReference>
<feature type="domain" description="Nrap protein" evidence="5">
    <location>
        <begin position="566"/>
        <end position="678"/>
    </location>
</feature>
<feature type="domain" description="Nrap protein" evidence="6">
    <location>
        <begin position="725"/>
        <end position="885"/>
    </location>
</feature>
<feature type="domain" description="Nrap protein" evidence="3">
    <location>
        <begin position="140"/>
        <end position="272"/>
    </location>
</feature>
<evidence type="ECO:0000313" key="8">
    <source>
        <dbReference type="EMBL" id="CAD9237244.1"/>
    </source>
</evidence>
<dbReference type="Pfam" id="PF17407">
    <property type="entry name" value="Nrap_D6"/>
    <property type="match status" value="1"/>
</dbReference>
<evidence type="ECO:0000256" key="2">
    <source>
        <dbReference type="SAM" id="MobiDB-lite"/>
    </source>
</evidence>
<sequence>MTEEKRNRKRGWALRPDNEKGRAVTGQEMVELQEWESGGGFGSPLVDMQLRRVMEDAGVGDGERLGKDLEEEIRALKQAMDEMGMELEFSGAKSLNFQSDKCEVWKQACKAAPVPIRRGNVVAIAGSYLLKTMTRQRINVDIAVSMSPDMFLEKDYKQYRYFDRRLAFLQAIKVGLKKRSEGRWKGFSIGNSKYHVAGDALRPVLALRLTKCPGVVIKILPILELLCFHPNRVKGDRNNCGSSDARENCRYNAAIVSDALVIEDMRTTFEIAKHISAFLPANLLLRSWAQRRGILDIAGRRGLISGFVVTALLVKVAERKLIPPHASLNHVLRVVFSFIINGGLRGPGSSKDPYLNIHEEHFTSGVNVLSWITAGGLEEIEYQAHLTLLSLNATGLSREPLEGLCPAFFLPSSSIPFSCRFDCICSVESDSVIDSISRDMIVQTCERALRNRCRSAVAFHEPNSRELLICLRLDPSEVNRKVDTCGPHEDESEFVGFWEGKASRRRFKSGQICQSVVWNDNGDSVISQIVKFILPLKLSGVQDIKVRFDNIDKILPSPSLSNSMTTPAVFGICERLATILKKLEGIPLSFSSVSFVSPHLRYASVTTNGDQTSSCVEPIEALAYFESSNKWPKDGPALDAAKVGFFLAMKESLRAQGIPSEVTRAFLDVELESLVFRVYLIPGQASTASLSESTEKHFVDIPTQDLVGFHECVRRIGLRRESGVSIFSSTLRLAKRWIAAHLFSDQIDEIVVELLASRPFAHCFPARDGDSTPASALAGFAHFLRTLSEFPFEAAPFCIPDDDEGRMQEFFERSWAYYDSLPKTPHRAMVILAHAQDNQDLTHFRGRVPELVVLRRMAATAKAALSTIEQSLFSGDEEADTLFRPPTDVYDGCFQLRRENVPRLPYGIDENAKRARKVLKTGPFVRGKNTSLDNLWIGFDPIENLVGCLRHELDPYALFFYDKYGGDKVHFLWKPLGRQSRPFSLSSIAFSKPALHEQDQEEDAIQCNTDELLHRMFQLGHGLVQSCLLPPSC</sequence>